<sequence>MMLNLDQKRELFRRHLLGESIASLARQHNIRPQTIKYWFRSHFNYQRNQHNTLIPVVQEYLRSPGLTKQEKTTIRQWLDDSLYELAAEGKHTTHPATSESTLMFDIARQNKKLISLALLSSKEIENAHDSQSFNHILFSQRARLR</sequence>
<gene>
    <name evidence="1" type="ORF">ACX27_26780</name>
</gene>
<name>A0A0M4T0Q9_9NOSO</name>
<dbReference type="STRING" id="224013.ACX27_26780"/>
<evidence type="ECO:0000313" key="2">
    <source>
        <dbReference type="Proteomes" id="UP000062645"/>
    </source>
</evidence>
<keyword evidence="2" id="KW-1185">Reference proteome</keyword>
<evidence type="ECO:0000313" key="1">
    <source>
        <dbReference type="EMBL" id="ALF55634.1"/>
    </source>
</evidence>
<reference evidence="2" key="1">
    <citation type="submission" date="2015-07" db="EMBL/GenBank/DDBJ databases">
        <title>Genome Of Nitrogen-Fixing Cyanobacterium Nostoc piscinale CENA21 From Solimoes/Amazon River Floodplain Sediments And Comparative Genomics To Uncover Biosynthetic Natural Products Potential.</title>
        <authorList>
            <person name="Leao T.F."/>
            <person name="Leao P.N."/>
            <person name="Guimaraes P.I."/>
            <person name="de Melo A.G.C."/>
            <person name="Ramos R.T.J."/>
            <person name="Silva A."/>
            <person name="Fiore M.F."/>
            <person name="Schneider M.P.C."/>
        </authorList>
    </citation>
    <scope>NUCLEOTIDE SEQUENCE [LARGE SCALE GENOMIC DNA]</scope>
    <source>
        <strain evidence="2">CENA21</strain>
    </source>
</reference>
<dbReference type="PATRIC" id="fig|224013.5.peg.6412"/>
<dbReference type="KEGG" id="npz:ACX27_26780"/>
<reference evidence="1 2" key="2">
    <citation type="journal article" date="2016" name="Genome Announc.">
        <title>Draft Genome Sequence of the N2-Fixing Cyanobacterium Nostoc piscinale CENA21, Isolated from the Brazilian Amazon Floodplain.</title>
        <authorList>
            <person name="Leao T."/>
            <person name="Guimaraes P.I."/>
            <person name="de Melo A.G."/>
            <person name="Ramos R.T."/>
            <person name="Leao P.N."/>
            <person name="Silva A."/>
            <person name="Fiore M.F."/>
            <person name="Schneider M.P."/>
        </authorList>
    </citation>
    <scope>NUCLEOTIDE SEQUENCE [LARGE SCALE GENOMIC DNA]</scope>
    <source>
        <strain evidence="1 2">CENA21</strain>
    </source>
</reference>
<evidence type="ECO:0008006" key="3">
    <source>
        <dbReference type="Google" id="ProtNLM"/>
    </source>
</evidence>
<dbReference type="EMBL" id="CP012036">
    <property type="protein sequence ID" value="ALF55634.1"/>
    <property type="molecule type" value="Genomic_DNA"/>
</dbReference>
<protein>
    <recommendedName>
        <fullName evidence="3">Transposase</fullName>
    </recommendedName>
</protein>
<dbReference type="AlphaFoldDB" id="A0A0M4T0Q9"/>
<organism evidence="1 2">
    <name type="scientific">Nostoc piscinale CENA21</name>
    <dbReference type="NCBI Taxonomy" id="224013"/>
    <lineage>
        <taxon>Bacteria</taxon>
        <taxon>Bacillati</taxon>
        <taxon>Cyanobacteriota</taxon>
        <taxon>Cyanophyceae</taxon>
        <taxon>Nostocales</taxon>
        <taxon>Nostocaceae</taxon>
        <taxon>Nostoc</taxon>
    </lineage>
</organism>
<dbReference type="Proteomes" id="UP000062645">
    <property type="component" value="Chromosome"/>
</dbReference>
<proteinExistence type="predicted"/>
<accession>A0A0M4T0Q9</accession>